<dbReference type="Pfam" id="PF02887">
    <property type="entry name" value="PK_C"/>
    <property type="match status" value="1"/>
</dbReference>
<evidence type="ECO:0000256" key="2">
    <source>
        <dbReference type="ARBA" id="ARBA00001958"/>
    </source>
</evidence>
<dbReference type="GO" id="GO:0030955">
    <property type="term" value="F:potassium ion binding"/>
    <property type="evidence" value="ECO:0007669"/>
    <property type="project" value="InterPro"/>
</dbReference>
<keyword evidence="10" id="KW-0547">Nucleotide-binding</keyword>
<dbReference type="Pfam" id="PF00224">
    <property type="entry name" value="PK"/>
    <property type="match status" value="1"/>
</dbReference>
<dbReference type="Gene3D" id="3.40.1380.20">
    <property type="entry name" value="Pyruvate kinase, C-terminal domain"/>
    <property type="match status" value="1"/>
</dbReference>
<evidence type="ECO:0000256" key="14">
    <source>
        <dbReference type="ARBA" id="ARBA00022958"/>
    </source>
</evidence>
<keyword evidence="16 20" id="KW-0670">Pyruvate</keyword>
<protein>
    <recommendedName>
        <fullName evidence="7">Pyruvate kinase</fullName>
        <ecNumber evidence="6">2.7.1.40</ecNumber>
    </recommendedName>
</protein>
<comment type="catalytic activity">
    <reaction evidence="17">
        <text>pyruvate + ATP = phosphoenolpyruvate + ADP + H(+)</text>
        <dbReference type="Rhea" id="RHEA:18157"/>
        <dbReference type="ChEBI" id="CHEBI:15361"/>
        <dbReference type="ChEBI" id="CHEBI:15378"/>
        <dbReference type="ChEBI" id="CHEBI:30616"/>
        <dbReference type="ChEBI" id="CHEBI:58702"/>
        <dbReference type="ChEBI" id="CHEBI:456216"/>
        <dbReference type="EC" id="2.7.1.40"/>
    </reaction>
</comment>
<dbReference type="GO" id="GO:0000287">
    <property type="term" value="F:magnesium ion binding"/>
    <property type="evidence" value="ECO:0007669"/>
    <property type="project" value="InterPro"/>
</dbReference>
<keyword evidence="9" id="KW-0479">Metal-binding</keyword>
<name>A0A9D1YVW8_9MICO</name>
<evidence type="ECO:0000256" key="7">
    <source>
        <dbReference type="ARBA" id="ARBA00018587"/>
    </source>
</evidence>
<evidence type="ECO:0000256" key="15">
    <source>
        <dbReference type="ARBA" id="ARBA00023152"/>
    </source>
</evidence>
<dbReference type="InterPro" id="IPR036918">
    <property type="entry name" value="Pyrv_Knase_C_sf"/>
</dbReference>
<evidence type="ECO:0000256" key="12">
    <source>
        <dbReference type="ARBA" id="ARBA00022840"/>
    </source>
</evidence>
<evidence type="ECO:0000256" key="13">
    <source>
        <dbReference type="ARBA" id="ARBA00022842"/>
    </source>
</evidence>
<evidence type="ECO:0000256" key="10">
    <source>
        <dbReference type="ARBA" id="ARBA00022741"/>
    </source>
</evidence>
<keyword evidence="13" id="KW-0460">Magnesium</keyword>
<keyword evidence="15" id="KW-0324">Glycolysis</keyword>
<evidence type="ECO:0000256" key="4">
    <source>
        <dbReference type="ARBA" id="ARBA00008663"/>
    </source>
</evidence>
<evidence type="ECO:0000256" key="3">
    <source>
        <dbReference type="ARBA" id="ARBA00004997"/>
    </source>
</evidence>
<comment type="subunit">
    <text evidence="5">Homotetramer.</text>
</comment>
<comment type="cofactor">
    <cofactor evidence="1">
        <name>Mg(2+)</name>
        <dbReference type="ChEBI" id="CHEBI:18420"/>
    </cofactor>
</comment>
<evidence type="ECO:0000256" key="9">
    <source>
        <dbReference type="ARBA" id="ARBA00022723"/>
    </source>
</evidence>
<dbReference type="Gene3D" id="3.20.20.60">
    <property type="entry name" value="Phosphoenolpyruvate-binding domains"/>
    <property type="match status" value="1"/>
</dbReference>
<evidence type="ECO:0000259" key="19">
    <source>
        <dbReference type="Pfam" id="PF02887"/>
    </source>
</evidence>
<keyword evidence="8 20" id="KW-0808">Transferase</keyword>
<dbReference type="GO" id="GO:0004743">
    <property type="term" value="F:pyruvate kinase activity"/>
    <property type="evidence" value="ECO:0007669"/>
    <property type="project" value="UniProtKB-EC"/>
</dbReference>
<comment type="caution">
    <text evidence="20">The sequence shown here is derived from an EMBL/GenBank/DDBJ whole genome shotgun (WGS) entry which is preliminary data.</text>
</comment>
<organism evidence="20 21">
    <name type="scientific">Candidatus Agrococcus pullicola</name>
    <dbReference type="NCBI Taxonomy" id="2838429"/>
    <lineage>
        <taxon>Bacteria</taxon>
        <taxon>Bacillati</taxon>
        <taxon>Actinomycetota</taxon>
        <taxon>Actinomycetes</taxon>
        <taxon>Micrococcales</taxon>
        <taxon>Microbacteriaceae</taxon>
        <taxon>Agrococcus</taxon>
    </lineage>
</organism>
<evidence type="ECO:0000256" key="5">
    <source>
        <dbReference type="ARBA" id="ARBA00011881"/>
    </source>
</evidence>
<keyword evidence="11 20" id="KW-0418">Kinase</keyword>
<feature type="domain" description="Pyruvate kinase barrel" evidence="18">
    <location>
        <begin position="1"/>
        <end position="45"/>
    </location>
</feature>
<dbReference type="AlphaFoldDB" id="A0A9D1YVW8"/>
<dbReference type="InterPro" id="IPR001697">
    <property type="entry name" value="Pyr_Knase"/>
</dbReference>
<dbReference type="GO" id="GO:0016301">
    <property type="term" value="F:kinase activity"/>
    <property type="evidence" value="ECO:0007669"/>
    <property type="project" value="UniProtKB-KW"/>
</dbReference>
<dbReference type="EMBL" id="DXDC01000331">
    <property type="protein sequence ID" value="HIY66789.1"/>
    <property type="molecule type" value="Genomic_DNA"/>
</dbReference>
<dbReference type="InterPro" id="IPR040442">
    <property type="entry name" value="Pyrv_kinase-like_dom_sf"/>
</dbReference>
<evidence type="ECO:0000256" key="11">
    <source>
        <dbReference type="ARBA" id="ARBA00022777"/>
    </source>
</evidence>
<evidence type="ECO:0000256" key="1">
    <source>
        <dbReference type="ARBA" id="ARBA00001946"/>
    </source>
</evidence>
<keyword evidence="12" id="KW-0067">ATP-binding</keyword>
<dbReference type="SUPFAM" id="SSF51621">
    <property type="entry name" value="Phosphoenolpyruvate/pyruvate domain"/>
    <property type="match status" value="1"/>
</dbReference>
<feature type="non-terminal residue" evidence="20">
    <location>
        <position position="1"/>
    </location>
</feature>
<comment type="similarity">
    <text evidence="4">Belongs to the pyruvate kinase family.</text>
</comment>
<gene>
    <name evidence="20" type="ORF">H9830_10990</name>
</gene>
<dbReference type="InterPro" id="IPR015793">
    <property type="entry name" value="Pyrv_Knase_brl"/>
</dbReference>
<dbReference type="Proteomes" id="UP000824005">
    <property type="component" value="Unassembled WGS sequence"/>
</dbReference>
<evidence type="ECO:0000259" key="18">
    <source>
        <dbReference type="Pfam" id="PF00224"/>
    </source>
</evidence>
<sequence length="223" mass="24020">LESMIENPIPTRAEASDCANAILDGADAVMLSGETSVGKHAIETVQTMSRIIEAAERKGLKRIPPLGTKPRTQGGAVTLAALEIADFVDAKALIVFTESGDSARRISRLRPSLPMYGFTPSPEIECRMQLIWGINTRLVDRVEHTDDMMAQVDNVLIGERLVPRGEKVVVVSGMPPGIPGSTNDVRVHTVGDVHDEAAPAYHGKRRIEILHTGSIDLPGMRGA</sequence>
<evidence type="ECO:0000256" key="8">
    <source>
        <dbReference type="ARBA" id="ARBA00022679"/>
    </source>
</evidence>
<evidence type="ECO:0000313" key="21">
    <source>
        <dbReference type="Proteomes" id="UP000824005"/>
    </source>
</evidence>
<dbReference type="GO" id="GO:0005524">
    <property type="term" value="F:ATP binding"/>
    <property type="evidence" value="ECO:0007669"/>
    <property type="project" value="UniProtKB-KW"/>
</dbReference>
<dbReference type="PANTHER" id="PTHR11817">
    <property type="entry name" value="PYRUVATE KINASE"/>
    <property type="match status" value="1"/>
</dbReference>
<dbReference type="EC" id="2.7.1.40" evidence="6"/>
<proteinExistence type="inferred from homology"/>
<dbReference type="InterPro" id="IPR015795">
    <property type="entry name" value="Pyrv_Knase_C"/>
</dbReference>
<keyword evidence="14" id="KW-0630">Potassium</keyword>
<feature type="domain" description="Pyruvate kinase C-terminal" evidence="19">
    <location>
        <begin position="76"/>
        <end position="188"/>
    </location>
</feature>
<evidence type="ECO:0000256" key="6">
    <source>
        <dbReference type="ARBA" id="ARBA00012142"/>
    </source>
</evidence>
<accession>A0A9D1YVW8</accession>
<comment type="pathway">
    <text evidence="3">Carbohydrate degradation; glycolysis; pyruvate from D-glyceraldehyde 3-phosphate: step 5/5.</text>
</comment>
<comment type="cofactor">
    <cofactor evidence="2">
        <name>K(+)</name>
        <dbReference type="ChEBI" id="CHEBI:29103"/>
    </cofactor>
</comment>
<evidence type="ECO:0000256" key="17">
    <source>
        <dbReference type="ARBA" id="ARBA00048152"/>
    </source>
</evidence>
<dbReference type="FunFam" id="3.40.1380.20:FF:000009">
    <property type="entry name" value="Pyruvate kinase"/>
    <property type="match status" value="1"/>
</dbReference>
<dbReference type="InterPro" id="IPR015813">
    <property type="entry name" value="Pyrv/PenolPyrv_kinase-like_dom"/>
</dbReference>
<evidence type="ECO:0000313" key="20">
    <source>
        <dbReference type="EMBL" id="HIY66789.1"/>
    </source>
</evidence>
<reference evidence="20" key="1">
    <citation type="journal article" date="2021" name="PeerJ">
        <title>Extensive microbial diversity within the chicken gut microbiome revealed by metagenomics and culture.</title>
        <authorList>
            <person name="Gilroy R."/>
            <person name="Ravi A."/>
            <person name="Getino M."/>
            <person name="Pursley I."/>
            <person name="Horton D.L."/>
            <person name="Alikhan N.F."/>
            <person name="Baker D."/>
            <person name="Gharbi K."/>
            <person name="Hall N."/>
            <person name="Watson M."/>
            <person name="Adriaenssens E.M."/>
            <person name="Foster-Nyarko E."/>
            <person name="Jarju S."/>
            <person name="Secka A."/>
            <person name="Antonio M."/>
            <person name="Oren A."/>
            <person name="Chaudhuri R.R."/>
            <person name="La Ragione R."/>
            <person name="Hildebrand F."/>
            <person name="Pallen M.J."/>
        </authorList>
    </citation>
    <scope>NUCLEOTIDE SEQUENCE</scope>
    <source>
        <strain evidence="20">ChiGjej1B1-98</strain>
    </source>
</reference>
<reference evidence="20" key="2">
    <citation type="submission" date="2021-04" db="EMBL/GenBank/DDBJ databases">
        <authorList>
            <person name="Gilroy R."/>
        </authorList>
    </citation>
    <scope>NUCLEOTIDE SEQUENCE</scope>
    <source>
        <strain evidence="20">ChiGjej1B1-98</strain>
    </source>
</reference>
<dbReference type="SUPFAM" id="SSF52935">
    <property type="entry name" value="PK C-terminal domain-like"/>
    <property type="match status" value="1"/>
</dbReference>
<evidence type="ECO:0000256" key="16">
    <source>
        <dbReference type="ARBA" id="ARBA00023317"/>
    </source>
</evidence>